<organism evidence="3 4">
    <name type="scientific">Oceanibaculum indicum</name>
    <dbReference type="NCBI Taxonomy" id="526216"/>
    <lineage>
        <taxon>Bacteria</taxon>
        <taxon>Pseudomonadati</taxon>
        <taxon>Pseudomonadota</taxon>
        <taxon>Alphaproteobacteria</taxon>
        <taxon>Rhodospirillales</taxon>
        <taxon>Oceanibaculaceae</taxon>
        <taxon>Oceanibaculum</taxon>
    </lineage>
</organism>
<keyword evidence="1" id="KW-0732">Signal</keyword>
<name>A0A420WC16_9PROT</name>
<dbReference type="RefSeq" id="WP_121221197.1">
    <property type="nucleotide sequence ID" value="NZ_RBIG01000003.1"/>
</dbReference>
<evidence type="ECO:0000259" key="2">
    <source>
        <dbReference type="Pfam" id="PF04366"/>
    </source>
</evidence>
<dbReference type="CDD" id="cd11524">
    <property type="entry name" value="SYLF"/>
    <property type="match status" value="1"/>
</dbReference>
<dbReference type="AlphaFoldDB" id="A0A420WC16"/>
<dbReference type="InterPro" id="IPR007461">
    <property type="entry name" value="Ysc84_actin-binding"/>
</dbReference>
<evidence type="ECO:0000256" key="1">
    <source>
        <dbReference type="SAM" id="SignalP"/>
    </source>
</evidence>
<comment type="caution">
    <text evidence="3">The sequence shown here is derived from an EMBL/GenBank/DDBJ whole genome shotgun (WGS) entry which is preliminary data.</text>
</comment>
<dbReference type="EMBL" id="RBIG01000003">
    <property type="protein sequence ID" value="RKQ68516.1"/>
    <property type="molecule type" value="Genomic_DNA"/>
</dbReference>
<dbReference type="InterPro" id="IPR051702">
    <property type="entry name" value="SH3_domain_YSC84-like"/>
</dbReference>
<feature type="domain" description="Ysc84 actin-binding" evidence="2">
    <location>
        <begin position="106"/>
        <end position="225"/>
    </location>
</feature>
<sequence length="228" mass="23240">MRRLRYALTLALGLFVAAPAMTAPVHADDTPQLLVDKSLGSLRAILNERGLEPAREHLKQAKGVLIVPDLIKAGFILGGQAGDGVLLTRGADGSWSGPAFYQVIAGSIGLQAGVESRETIFLVMSDAGLKKLMQNEMKLGADASVAVGGVGAGVGAASAGNPEADILVYAKSKGLFGGGALEGGVVKPKPEMNKAYYGADVTAEGIVMGGGRTPAGSAELRKELAAND</sequence>
<reference evidence="3 4" key="1">
    <citation type="submission" date="2018-10" db="EMBL/GenBank/DDBJ databases">
        <title>Comparative analysis of microorganisms from saline springs in Andes Mountain Range, Colombia.</title>
        <authorList>
            <person name="Rubin E."/>
        </authorList>
    </citation>
    <scope>NUCLEOTIDE SEQUENCE [LARGE SCALE GENOMIC DNA]</scope>
    <source>
        <strain evidence="3 4">USBA 36</strain>
    </source>
</reference>
<evidence type="ECO:0000313" key="4">
    <source>
        <dbReference type="Proteomes" id="UP000277424"/>
    </source>
</evidence>
<protein>
    <submittedName>
        <fullName evidence="3">Lipid-binding SYLF domain-containing protein</fullName>
    </submittedName>
</protein>
<dbReference type="Proteomes" id="UP000277424">
    <property type="component" value="Unassembled WGS sequence"/>
</dbReference>
<accession>A0A420WC16</accession>
<dbReference type="PANTHER" id="PTHR15629">
    <property type="entry name" value="SH3YL1 PROTEIN"/>
    <property type="match status" value="1"/>
</dbReference>
<gene>
    <name evidence="3" type="ORF">BCL74_2996</name>
</gene>
<dbReference type="PANTHER" id="PTHR15629:SF2">
    <property type="entry name" value="SH3 DOMAIN-CONTAINING YSC84-LIKE PROTEIN 1"/>
    <property type="match status" value="1"/>
</dbReference>
<dbReference type="GO" id="GO:0035091">
    <property type="term" value="F:phosphatidylinositol binding"/>
    <property type="evidence" value="ECO:0007669"/>
    <property type="project" value="TreeGrafter"/>
</dbReference>
<feature type="signal peptide" evidence="1">
    <location>
        <begin position="1"/>
        <end position="22"/>
    </location>
</feature>
<feature type="chain" id="PRO_5019449208" evidence="1">
    <location>
        <begin position="23"/>
        <end position="228"/>
    </location>
</feature>
<evidence type="ECO:0000313" key="3">
    <source>
        <dbReference type="EMBL" id="RKQ68516.1"/>
    </source>
</evidence>
<dbReference type="Pfam" id="PF04366">
    <property type="entry name" value="Ysc84"/>
    <property type="match status" value="1"/>
</dbReference>
<proteinExistence type="predicted"/>
<dbReference type="OrthoDB" id="9782434at2"/>